<dbReference type="Proteomes" id="UP000478505">
    <property type="component" value="Unassembled WGS sequence"/>
</dbReference>
<reference evidence="3 4" key="1">
    <citation type="submission" date="2020-02" db="EMBL/GenBank/DDBJ databases">
        <title>Flavobacteriaceae Psychroflexus bacterium YR1-1, complete genome.</title>
        <authorList>
            <person name="Li Y."/>
            <person name="Wu S."/>
        </authorList>
    </citation>
    <scope>NUCLEOTIDE SEQUENCE [LARGE SCALE GENOMIC DNA]</scope>
    <source>
        <strain evidence="3 4">YR1-1</strain>
    </source>
</reference>
<dbReference type="SUPFAM" id="SSF54637">
    <property type="entry name" value="Thioesterase/thiol ester dehydrase-isomerase"/>
    <property type="match status" value="1"/>
</dbReference>
<dbReference type="RefSeq" id="WP_164003830.1">
    <property type="nucleotide sequence ID" value="NZ_JAAIKD010000002.1"/>
</dbReference>
<dbReference type="PANTHER" id="PTHR31793:SF27">
    <property type="entry name" value="NOVEL THIOESTERASE SUPERFAMILY DOMAIN AND SAPOSIN A-TYPE DOMAIN CONTAINING PROTEIN (0610012H03RIK)"/>
    <property type="match status" value="1"/>
</dbReference>
<dbReference type="InterPro" id="IPR050563">
    <property type="entry name" value="4-hydroxybenzoyl-CoA_TE"/>
</dbReference>
<evidence type="ECO:0000256" key="2">
    <source>
        <dbReference type="ARBA" id="ARBA00022801"/>
    </source>
</evidence>
<dbReference type="InterPro" id="IPR006684">
    <property type="entry name" value="YbgC/YbaW"/>
</dbReference>
<comment type="similarity">
    <text evidence="1">Belongs to the 4-hydroxybenzoyl-CoA thioesterase family.</text>
</comment>
<dbReference type="Pfam" id="PF13279">
    <property type="entry name" value="4HBT_2"/>
    <property type="match status" value="1"/>
</dbReference>
<keyword evidence="4" id="KW-1185">Reference proteome</keyword>
<organism evidence="3 4">
    <name type="scientific">Psychroflexus aurantiacus</name>
    <dbReference type="NCBI Taxonomy" id="2709310"/>
    <lineage>
        <taxon>Bacteria</taxon>
        <taxon>Pseudomonadati</taxon>
        <taxon>Bacteroidota</taxon>
        <taxon>Flavobacteriia</taxon>
        <taxon>Flavobacteriales</taxon>
        <taxon>Flavobacteriaceae</taxon>
        <taxon>Psychroflexus</taxon>
    </lineage>
</organism>
<proteinExistence type="inferred from homology"/>
<gene>
    <name evidence="3" type="ORF">G3567_02885</name>
</gene>
<dbReference type="AlphaFoldDB" id="A0A6B3QXW3"/>
<sequence>MSKNYKEIKPIFTTSTLEVRYAETDQMGVVHHSVYPIYFEQARVDWLKIMGMHYQKMEDSGVMLPLNKLTVDYKKPAKFGDILKVRTSLHQLPSATITFDYEIRNEHEELLTLGQTVLVFVRQSTGRPMRCPDEIMELILKAITKD</sequence>
<evidence type="ECO:0000313" key="3">
    <source>
        <dbReference type="EMBL" id="NEV93093.1"/>
    </source>
</evidence>
<comment type="caution">
    <text evidence="3">The sequence shown here is derived from an EMBL/GenBank/DDBJ whole genome shotgun (WGS) entry which is preliminary data.</text>
</comment>
<dbReference type="Gene3D" id="3.10.129.10">
    <property type="entry name" value="Hotdog Thioesterase"/>
    <property type="match status" value="1"/>
</dbReference>
<dbReference type="GO" id="GO:0047617">
    <property type="term" value="F:fatty acyl-CoA hydrolase activity"/>
    <property type="evidence" value="ECO:0007669"/>
    <property type="project" value="TreeGrafter"/>
</dbReference>
<dbReference type="NCBIfam" id="TIGR00051">
    <property type="entry name" value="YbgC/FadM family acyl-CoA thioesterase"/>
    <property type="match status" value="1"/>
</dbReference>
<evidence type="ECO:0000313" key="4">
    <source>
        <dbReference type="Proteomes" id="UP000478505"/>
    </source>
</evidence>
<keyword evidence="2" id="KW-0378">Hydrolase</keyword>
<accession>A0A6B3QXW3</accession>
<name>A0A6B3QXW3_9FLAO</name>
<protein>
    <submittedName>
        <fullName evidence="3">Acyl-CoA thioesterase</fullName>
    </submittedName>
</protein>
<dbReference type="EMBL" id="JAAIKD010000002">
    <property type="protein sequence ID" value="NEV93093.1"/>
    <property type="molecule type" value="Genomic_DNA"/>
</dbReference>
<dbReference type="PIRSF" id="PIRSF003230">
    <property type="entry name" value="YbgC"/>
    <property type="match status" value="1"/>
</dbReference>
<dbReference type="CDD" id="cd00586">
    <property type="entry name" value="4HBT"/>
    <property type="match status" value="1"/>
</dbReference>
<evidence type="ECO:0000256" key="1">
    <source>
        <dbReference type="ARBA" id="ARBA00005953"/>
    </source>
</evidence>
<dbReference type="InterPro" id="IPR029069">
    <property type="entry name" value="HotDog_dom_sf"/>
</dbReference>
<dbReference type="PANTHER" id="PTHR31793">
    <property type="entry name" value="4-HYDROXYBENZOYL-COA THIOESTERASE FAMILY MEMBER"/>
    <property type="match status" value="1"/>
</dbReference>